<reference evidence="9" key="2">
    <citation type="submission" date="2015-01" db="EMBL/GenBank/DDBJ databases">
        <title>Evolutionary Origins and Diversification of the Mycorrhizal Mutualists.</title>
        <authorList>
            <consortium name="DOE Joint Genome Institute"/>
            <consortium name="Mycorrhizal Genomics Consortium"/>
            <person name="Kohler A."/>
            <person name="Kuo A."/>
            <person name="Nagy L.G."/>
            <person name="Floudas D."/>
            <person name="Copeland A."/>
            <person name="Barry K.W."/>
            <person name="Cichocki N."/>
            <person name="Veneault-Fourrey C."/>
            <person name="LaButti K."/>
            <person name="Lindquist E.A."/>
            <person name="Lipzen A."/>
            <person name="Lundell T."/>
            <person name="Morin E."/>
            <person name="Murat C."/>
            <person name="Riley R."/>
            <person name="Ohm R."/>
            <person name="Sun H."/>
            <person name="Tunlid A."/>
            <person name="Henrissat B."/>
            <person name="Grigoriev I.V."/>
            <person name="Hibbett D.S."/>
            <person name="Martin F."/>
        </authorList>
    </citation>
    <scope>NUCLEOTIDE SEQUENCE [LARGE SCALE GENOMIC DNA]</scope>
    <source>
        <strain evidence="9">h7</strain>
    </source>
</reference>
<dbReference type="GO" id="GO:0051301">
    <property type="term" value="P:cell division"/>
    <property type="evidence" value="ECO:0007669"/>
    <property type="project" value="UniProtKB-KW"/>
</dbReference>
<evidence type="ECO:0000256" key="2">
    <source>
        <dbReference type="ARBA" id="ARBA00016066"/>
    </source>
</evidence>
<accession>A0A0C2Z7Q9</accession>
<keyword evidence="3" id="KW-0132">Cell division</keyword>
<evidence type="ECO:0000256" key="3">
    <source>
        <dbReference type="ARBA" id="ARBA00022618"/>
    </source>
</evidence>
<evidence type="ECO:0000256" key="6">
    <source>
        <dbReference type="ARBA" id="ARBA00023306"/>
    </source>
</evidence>
<dbReference type="InterPro" id="IPR026000">
    <property type="entry name" value="Apc5_dom"/>
</dbReference>
<gene>
    <name evidence="8" type="ORF">M413DRAFT_438318</name>
</gene>
<proteinExistence type="inferred from homology"/>
<evidence type="ECO:0000313" key="9">
    <source>
        <dbReference type="Proteomes" id="UP000053424"/>
    </source>
</evidence>
<name>A0A0C2Z7Q9_HEBCY</name>
<evidence type="ECO:0000259" key="7">
    <source>
        <dbReference type="Pfam" id="PF12862"/>
    </source>
</evidence>
<keyword evidence="4" id="KW-0498">Mitosis</keyword>
<dbReference type="GO" id="GO:0070979">
    <property type="term" value="P:protein K11-linked ubiquitination"/>
    <property type="evidence" value="ECO:0007669"/>
    <property type="project" value="TreeGrafter"/>
</dbReference>
<dbReference type="EMBL" id="KN831768">
    <property type="protein sequence ID" value="KIM49152.1"/>
    <property type="molecule type" value="Genomic_DNA"/>
</dbReference>
<evidence type="ECO:0000256" key="5">
    <source>
        <dbReference type="ARBA" id="ARBA00022786"/>
    </source>
</evidence>
<keyword evidence="5" id="KW-0833">Ubl conjugation pathway</keyword>
<dbReference type="OrthoDB" id="2504561at2759"/>
<protein>
    <recommendedName>
        <fullName evidence="2">Anaphase-promoting complex subunit 5</fullName>
    </recommendedName>
</protein>
<dbReference type="GO" id="GO:0031145">
    <property type="term" value="P:anaphase-promoting complex-dependent catabolic process"/>
    <property type="evidence" value="ECO:0007669"/>
    <property type="project" value="TreeGrafter"/>
</dbReference>
<dbReference type="STRING" id="686832.A0A0C2Z7Q9"/>
<feature type="domain" description="Anaphase-promoting complex subunit 5" evidence="7">
    <location>
        <begin position="207"/>
        <end position="280"/>
    </location>
</feature>
<reference evidence="8 9" key="1">
    <citation type="submission" date="2014-04" db="EMBL/GenBank/DDBJ databases">
        <authorList>
            <consortium name="DOE Joint Genome Institute"/>
            <person name="Kuo A."/>
            <person name="Gay G."/>
            <person name="Dore J."/>
            <person name="Kohler A."/>
            <person name="Nagy L.G."/>
            <person name="Floudas D."/>
            <person name="Copeland A."/>
            <person name="Barry K.W."/>
            <person name="Cichocki N."/>
            <person name="Veneault-Fourrey C."/>
            <person name="LaButti K."/>
            <person name="Lindquist E.A."/>
            <person name="Lipzen A."/>
            <person name="Lundell T."/>
            <person name="Morin E."/>
            <person name="Murat C."/>
            <person name="Sun H."/>
            <person name="Tunlid A."/>
            <person name="Henrissat B."/>
            <person name="Grigoriev I.V."/>
            <person name="Hibbett D.S."/>
            <person name="Martin F."/>
            <person name="Nordberg H.P."/>
            <person name="Cantor M.N."/>
            <person name="Hua S.X."/>
        </authorList>
    </citation>
    <scope>NUCLEOTIDE SEQUENCE [LARGE SCALE GENOMIC DNA]</scope>
    <source>
        <strain evidence="9">h7</strain>
    </source>
</reference>
<sequence>MDEAPPPSDHVLRPHHITLLTILMMAFKDLEIKKFPAPYSLHIHRVLLNEISEVAQPLPHEELIASISSGPNSDAPECLEFKMAIKSIHDDILTIDKMGNFLGNLPCLFLTKNPEENPRLLRRSIFGYFCRRCYVSFVKLSFPALGKLCNDYKSWCAGNLSAGYEIFQKDELTCDLLIYKTQADNRNWAKPHTFEAWERGLSIGDENIAVENLRRFFDQHFHESNDSGLRPQALLSLVRMHYIQGEYAAAAQFLTEAIDIARVTNDRVILHHCTSILHRLPSNVPGQKPILQEIQFDLHPLEVLADARKLLDEENDQPLNAAFIKIVQAVSLYDNWLDIQLAIPAEDQQWAQHAVQSILWKEAGCHKLAELEEDIVMAFTEPGSESSNKLSVVLNKSYKKARQGNYDEALALLVDPSVWRGLIIHDYATWAHQIWHILTLRATRRGQSRLCRELLIPRRPHGPSNPKEYLFDVEWDRLSNIRESLYQMLQLKQHDQAALGIDHLLKALWHSEFLCRYDLYRSCIIVLADVGLEFGMSKRSKQILEEIMPQVINGDELEQRAVACFTLGRCIIVASHSNPVGLQEAIPYLSIAESDFRTLEMYPSLRDVQYLLSVVYHNLGMKNERQDAATRHSTTEEHLHQLEAIVSDDQILEIFELLTTVGAALASR</sequence>
<dbReference type="GO" id="GO:0045842">
    <property type="term" value="P:positive regulation of mitotic metaphase/anaphase transition"/>
    <property type="evidence" value="ECO:0007669"/>
    <property type="project" value="TreeGrafter"/>
</dbReference>
<evidence type="ECO:0000313" key="8">
    <source>
        <dbReference type="EMBL" id="KIM49152.1"/>
    </source>
</evidence>
<evidence type="ECO:0000256" key="1">
    <source>
        <dbReference type="ARBA" id="ARBA00007450"/>
    </source>
</evidence>
<dbReference type="GO" id="GO:0005680">
    <property type="term" value="C:anaphase-promoting complex"/>
    <property type="evidence" value="ECO:0007669"/>
    <property type="project" value="InterPro"/>
</dbReference>
<dbReference type="PANTHER" id="PTHR12830">
    <property type="entry name" value="ANAPHASE-PROMOTING COMPLEX SUBUNIT 5"/>
    <property type="match status" value="1"/>
</dbReference>
<dbReference type="InterPro" id="IPR037679">
    <property type="entry name" value="Apc5"/>
</dbReference>
<keyword evidence="6" id="KW-0131">Cell cycle</keyword>
<dbReference type="HOGENOM" id="CLU_025689_0_0_1"/>
<dbReference type="AlphaFoldDB" id="A0A0C2Z7Q9"/>
<organism evidence="8 9">
    <name type="scientific">Hebeloma cylindrosporum</name>
    <dbReference type="NCBI Taxonomy" id="76867"/>
    <lineage>
        <taxon>Eukaryota</taxon>
        <taxon>Fungi</taxon>
        <taxon>Dikarya</taxon>
        <taxon>Basidiomycota</taxon>
        <taxon>Agaricomycotina</taxon>
        <taxon>Agaricomycetes</taxon>
        <taxon>Agaricomycetidae</taxon>
        <taxon>Agaricales</taxon>
        <taxon>Agaricineae</taxon>
        <taxon>Hymenogastraceae</taxon>
        <taxon>Hebeloma</taxon>
    </lineage>
</organism>
<comment type="similarity">
    <text evidence="1">Belongs to the APC5 family.</text>
</comment>
<dbReference type="Proteomes" id="UP000053424">
    <property type="component" value="Unassembled WGS sequence"/>
</dbReference>
<dbReference type="PANTHER" id="PTHR12830:SF9">
    <property type="entry name" value="ANAPHASE-PROMOTING COMPLEX SUBUNIT 5"/>
    <property type="match status" value="1"/>
</dbReference>
<keyword evidence="9" id="KW-1185">Reference proteome</keyword>
<evidence type="ECO:0000256" key="4">
    <source>
        <dbReference type="ARBA" id="ARBA00022776"/>
    </source>
</evidence>
<dbReference type="Pfam" id="PF12862">
    <property type="entry name" value="ANAPC5"/>
    <property type="match status" value="1"/>
</dbReference>